<evidence type="ECO:0000256" key="1">
    <source>
        <dbReference type="SAM" id="MobiDB-lite"/>
    </source>
</evidence>
<reference evidence="4" key="1">
    <citation type="submission" date="2017-05" db="EMBL/GenBank/DDBJ databases">
        <authorList>
            <person name="Barney B.M."/>
        </authorList>
    </citation>
    <scope>NUCLEOTIDE SEQUENCE [LARGE SCALE GENOMIC DNA]</scope>
    <source>
        <strain evidence="4">PSBB022</strain>
    </source>
</reference>
<comment type="caution">
    <text evidence="3">The sequence shown here is derived from an EMBL/GenBank/DDBJ whole genome shotgun (WGS) entry which is preliminary data.</text>
</comment>
<feature type="compositionally biased region" description="Polar residues" evidence="1">
    <location>
        <begin position="261"/>
        <end position="272"/>
    </location>
</feature>
<protein>
    <submittedName>
        <fullName evidence="3">Phage tail protein</fullName>
    </submittedName>
</protein>
<dbReference type="Pfam" id="PF04717">
    <property type="entry name" value="Phage_base_V"/>
    <property type="match status" value="1"/>
</dbReference>
<dbReference type="Gene3D" id="2.40.50.230">
    <property type="entry name" value="Gp5 N-terminal domain"/>
    <property type="match status" value="1"/>
</dbReference>
<evidence type="ECO:0000313" key="4">
    <source>
        <dbReference type="Proteomes" id="UP000216101"/>
    </source>
</evidence>
<feature type="region of interest" description="Disordered" evidence="1">
    <location>
        <begin position="248"/>
        <end position="272"/>
    </location>
</feature>
<feature type="domain" description="Gp5/Type VI secretion system Vgr protein OB-fold" evidence="2">
    <location>
        <begin position="20"/>
        <end position="95"/>
    </location>
</feature>
<dbReference type="SUPFAM" id="SSF69349">
    <property type="entry name" value="Phage fibre proteins"/>
    <property type="match status" value="1"/>
</dbReference>
<dbReference type="Proteomes" id="UP000216101">
    <property type="component" value="Unassembled WGS sequence"/>
</dbReference>
<keyword evidence="4" id="KW-1185">Reference proteome</keyword>
<gene>
    <name evidence="3" type="ORF">CBP51_10840</name>
</gene>
<proteinExistence type="predicted"/>
<name>A0A266QC21_9GAMM</name>
<dbReference type="InterPro" id="IPR006531">
    <property type="entry name" value="Gp5/Vgr_OB"/>
</dbReference>
<dbReference type="EMBL" id="NHNI01000001">
    <property type="protein sequence ID" value="OZY87444.1"/>
    <property type="molecule type" value="Genomic_DNA"/>
</dbReference>
<evidence type="ECO:0000259" key="2">
    <source>
        <dbReference type="Pfam" id="PF04717"/>
    </source>
</evidence>
<dbReference type="SUPFAM" id="SSF69255">
    <property type="entry name" value="gp5 N-terminal domain-like"/>
    <property type="match status" value="1"/>
</dbReference>
<sequence>MTELLQQLARQSQQRYYGKYRGFVTDNEDPEQRGRVKVRVPSVFGAEESLWALPCSPFGGLAEQGVFMVPEVSAQVWVEFEEGNKDQPIWVGVFWQPSEAIPAEAQKSPPTTRLIKTPSGHLLQFDDESGKEKLRLAHPKGAELGIDENGTVILTDAKGATLTLDAQNNKVTLEDANGNSLQMDSSGTQVKDSNGNQITMAAGQLTVKGTMITIEGSQVALGGAGGEPLIKGTSFLSLFATHMHTCTAPGSPTSPPIPQGEMSTLTTKTTAS</sequence>
<accession>A0A266QC21</accession>
<dbReference type="RefSeq" id="WP_094984849.1">
    <property type="nucleotide sequence ID" value="NZ_NHNI01000001.1"/>
</dbReference>
<organism evidence="3 4">
    <name type="scientific">Cellvibrio mixtus</name>
    <dbReference type="NCBI Taxonomy" id="39650"/>
    <lineage>
        <taxon>Bacteria</taxon>
        <taxon>Pseudomonadati</taxon>
        <taxon>Pseudomonadota</taxon>
        <taxon>Gammaproteobacteria</taxon>
        <taxon>Cellvibrionales</taxon>
        <taxon>Cellvibrionaceae</taxon>
        <taxon>Cellvibrio</taxon>
    </lineage>
</organism>
<dbReference type="AlphaFoldDB" id="A0A266QC21"/>
<evidence type="ECO:0000313" key="3">
    <source>
        <dbReference type="EMBL" id="OZY87444.1"/>
    </source>
</evidence>
<dbReference type="InterPro" id="IPR037026">
    <property type="entry name" value="Vgr_OB-fold_dom_sf"/>
</dbReference>